<proteinExistence type="predicted"/>
<accession>A0ACC2UVS6</accession>
<reference evidence="1" key="1">
    <citation type="submission" date="2022-04" db="EMBL/GenBank/DDBJ databases">
        <title>Genome of the entomopathogenic fungus Entomophthora muscae.</title>
        <authorList>
            <person name="Elya C."/>
            <person name="Lovett B.R."/>
            <person name="Lee E."/>
            <person name="Macias A.M."/>
            <person name="Hajek A.E."/>
            <person name="De Bivort B.L."/>
            <person name="Kasson M.T."/>
            <person name="De Fine Licht H.H."/>
            <person name="Stajich J.E."/>
        </authorList>
    </citation>
    <scope>NUCLEOTIDE SEQUENCE</scope>
    <source>
        <strain evidence="1">Berkeley</strain>
    </source>
</reference>
<sequence length="206" mass="22265">MQFIGSWLFFTCLCRLVNAEHVATITMDVEQATKLGIMTDTPVPNQNRAFDPDDSDEPMPTEDARDNVRQCGYVYTRTVYIRQPVTVYVPSPVYLSAPTNQAISIGSYPVSTNGVFVSSEERSGSEPKVQSAQGAAQPEPITGSLGTTGVVLAIAKQPQPVAVNNPPAASNPVSNEALAEAIEMYRRKYQESVAKPPTNTTGSPQR</sequence>
<name>A0ACC2UVS6_9FUNG</name>
<dbReference type="Proteomes" id="UP001165960">
    <property type="component" value="Unassembled WGS sequence"/>
</dbReference>
<comment type="caution">
    <text evidence="1">The sequence shown here is derived from an EMBL/GenBank/DDBJ whole genome shotgun (WGS) entry which is preliminary data.</text>
</comment>
<keyword evidence="2" id="KW-1185">Reference proteome</keyword>
<dbReference type="EMBL" id="QTSX02000005">
    <property type="protein sequence ID" value="KAJ9090467.1"/>
    <property type="molecule type" value="Genomic_DNA"/>
</dbReference>
<evidence type="ECO:0000313" key="1">
    <source>
        <dbReference type="EMBL" id="KAJ9090467.1"/>
    </source>
</evidence>
<gene>
    <name evidence="1" type="ORF">DSO57_1002360</name>
</gene>
<organism evidence="1 2">
    <name type="scientific">Entomophthora muscae</name>
    <dbReference type="NCBI Taxonomy" id="34485"/>
    <lineage>
        <taxon>Eukaryota</taxon>
        <taxon>Fungi</taxon>
        <taxon>Fungi incertae sedis</taxon>
        <taxon>Zoopagomycota</taxon>
        <taxon>Entomophthoromycotina</taxon>
        <taxon>Entomophthoromycetes</taxon>
        <taxon>Entomophthorales</taxon>
        <taxon>Entomophthoraceae</taxon>
        <taxon>Entomophthora</taxon>
    </lineage>
</organism>
<evidence type="ECO:0000313" key="2">
    <source>
        <dbReference type="Proteomes" id="UP001165960"/>
    </source>
</evidence>
<protein>
    <submittedName>
        <fullName evidence="1">Uncharacterized protein</fullName>
    </submittedName>
</protein>